<evidence type="ECO:0000256" key="1">
    <source>
        <dbReference type="ARBA" id="ARBA00022723"/>
    </source>
</evidence>
<feature type="domain" description="Zn(2)-C6 fungal-type" evidence="7">
    <location>
        <begin position="33"/>
        <end position="63"/>
    </location>
</feature>
<dbReference type="GO" id="GO:0003677">
    <property type="term" value="F:DNA binding"/>
    <property type="evidence" value="ECO:0007669"/>
    <property type="project" value="UniProtKB-KW"/>
</dbReference>
<gene>
    <name evidence="8" type="ORF">G647_08246</name>
</gene>
<feature type="region of interest" description="Disordered" evidence="6">
    <location>
        <begin position="1"/>
        <end position="28"/>
    </location>
</feature>
<dbReference type="VEuPathDB" id="FungiDB:G647_08246"/>
<evidence type="ECO:0000256" key="3">
    <source>
        <dbReference type="ARBA" id="ARBA00023125"/>
    </source>
</evidence>
<dbReference type="Proteomes" id="UP000030678">
    <property type="component" value="Unassembled WGS sequence"/>
</dbReference>
<keyword evidence="4" id="KW-0804">Transcription</keyword>
<feature type="compositionally biased region" description="Basic residues" evidence="6">
    <location>
        <begin position="65"/>
        <end position="76"/>
    </location>
</feature>
<dbReference type="PANTHER" id="PTHR31069:SF31">
    <property type="entry name" value="MONODICTYPHENONE CLUSTER TRANSCRIPTION FACTOR-RELATED"/>
    <property type="match status" value="1"/>
</dbReference>
<reference evidence="8 9" key="1">
    <citation type="submission" date="2013-03" db="EMBL/GenBank/DDBJ databases">
        <title>The Genome Sequence of Cladophialophora carrionii CBS 160.54.</title>
        <authorList>
            <consortium name="The Broad Institute Genomics Platform"/>
            <person name="Cuomo C."/>
            <person name="de Hoog S."/>
            <person name="Gorbushina A."/>
            <person name="Walker B."/>
            <person name="Young S.K."/>
            <person name="Zeng Q."/>
            <person name="Gargeya S."/>
            <person name="Fitzgerald M."/>
            <person name="Haas B."/>
            <person name="Abouelleil A."/>
            <person name="Allen A.W."/>
            <person name="Alvarado L."/>
            <person name="Arachchi H.M."/>
            <person name="Berlin A.M."/>
            <person name="Chapman S.B."/>
            <person name="Gainer-Dewar J."/>
            <person name="Goldberg J."/>
            <person name="Griggs A."/>
            <person name="Gujja S."/>
            <person name="Hansen M."/>
            <person name="Howarth C."/>
            <person name="Imamovic A."/>
            <person name="Ireland A."/>
            <person name="Larimer J."/>
            <person name="McCowan C."/>
            <person name="Murphy C."/>
            <person name="Pearson M."/>
            <person name="Poon T.W."/>
            <person name="Priest M."/>
            <person name="Roberts A."/>
            <person name="Saif S."/>
            <person name="Shea T."/>
            <person name="Sisk P."/>
            <person name="Sykes S."/>
            <person name="Wortman J."/>
            <person name="Nusbaum C."/>
            <person name="Birren B."/>
        </authorList>
    </citation>
    <scope>NUCLEOTIDE SEQUENCE [LARGE SCALE GENOMIC DNA]</scope>
    <source>
        <strain evidence="8 9">CBS 160.54</strain>
    </source>
</reference>
<evidence type="ECO:0000313" key="8">
    <source>
        <dbReference type="EMBL" id="ETI20212.1"/>
    </source>
</evidence>
<dbReference type="GeneID" id="19986739"/>
<dbReference type="GO" id="GO:0005634">
    <property type="term" value="C:nucleus"/>
    <property type="evidence" value="ECO:0007669"/>
    <property type="project" value="InterPro"/>
</dbReference>
<keyword evidence="5" id="KW-0539">Nucleus</keyword>
<keyword evidence="2" id="KW-0805">Transcription regulation</keyword>
<evidence type="ECO:0000313" key="9">
    <source>
        <dbReference type="Proteomes" id="UP000030678"/>
    </source>
</evidence>
<dbReference type="SMART" id="SM00066">
    <property type="entry name" value="GAL4"/>
    <property type="match status" value="1"/>
</dbReference>
<organism evidence="8 9">
    <name type="scientific">Cladophialophora carrionii CBS 160.54</name>
    <dbReference type="NCBI Taxonomy" id="1279043"/>
    <lineage>
        <taxon>Eukaryota</taxon>
        <taxon>Fungi</taxon>
        <taxon>Dikarya</taxon>
        <taxon>Ascomycota</taxon>
        <taxon>Pezizomycotina</taxon>
        <taxon>Eurotiomycetes</taxon>
        <taxon>Chaetothyriomycetidae</taxon>
        <taxon>Chaetothyriales</taxon>
        <taxon>Herpotrichiellaceae</taxon>
        <taxon>Cladophialophora</taxon>
    </lineage>
</organism>
<accession>V9D2J5</accession>
<keyword evidence="3" id="KW-0238">DNA-binding</keyword>
<dbReference type="InterPro" id="IPR050675">
    <property type="entry name" value="OAF3"/>
</dbReference>
<evidence type="ECO:0000259" key="7">
    <source>
        <dbReference type="PROSITE" id="PS50048"/>
    </source>
</evidence>
<dbReference type="Gene3D" id="4.10.240.10">
    <property type="entry name" value="Zn(2)-C6 fungal-type DNA-binding domain"/>
    <property type="match status" value="1"/>
</dbReference>
<dbReference type="EMBL" id="KB822708">
    <property type="protein sequence ID" value="ETI20212.1"/>
    <property type="molecule type" value="Genomic_DNA"/>
</dbReference>
<dbReference type="RefSeq" id="XP_008730780.1">
    <property type="nucleotide sequence ID" value="XM_008732558.1"/>
</dbReference>
<dbReference type="InterPro" id="IPR013700">
    <property type="entry name" value="AflR"/>
</dbReference>
<feature type="compositionally biased region" description="Polar residues" evidence="6">
    <location>
        <begin position="13"/>
        <end position="25"/>
    </location>
</feature>
<dbReference type="HOGENOM" id="CLU_035265_0_0_1"/>
<keyword evidence="1" id="KW-0479">Metal-binding</keyword>
<dbReference type="GO" id="GO:0000981">
    <property type="term" value="F:DNA-binding transcription factor activity, RNA polymerase II-specific"/>
    <property type="evidence" value="ECO:0007669"/>
    <property type="project" value="InterPro"/>
</dbReference>
<sequence length="446" mass="47141">MSPSPEVLDKATSHATSGSTSPPTTDNKKLRLSCDNCHAAKVKCTKERPLCTRCANSGTPCIYSKSRRAGKPKGCGKKAGSFSKVNSNSNNNGTPSLPTAAAAAAADFSSHPDSPLSDARMSMSMDFDDAWSVDLSGSRRGSTLDPTFTTLQAMAAAAAADTSTSTSFSLDPTLTQTFTHSTIDTDDFSASGFSTNMLSASVSASTSNSNSNSNSADFKLSPGTEWMCGLDSGGTHLPFTTAGPPTDSLSCGPTAMLYSDFSSDTSTLNDDCSMSAASLSVSGSAATSTSTTSQSCTCTCTGSLQDILSALNATMPSFDKFLAINKTAVQRMAHTLACHCLPDISSVMLLSVIITRIVQTYQKIRNGEHPQGCEAVGVTLGSMKMDSEDEYQIKMVLIRSELRKIKALVTRFRDRFENSLQGPDRQLYEANMAFLEYGLEDTIRGL</sequence>
<dbReference type="AlphaFoldDB" id="V9D2J5"/>
<evidence type="ECO:0000256" key="6">
    <source>
        <dbReference type="SAM" id="MobiDB-lite"/>
    </source>
</evidence>
<dbReference type="GO" id="GO:0008270">
    <property type="term" value="F:zinc ion binding"/>
    <property type="evidence" value="ECO:0007669"/>
    <property type="project" value="InterPro"/>
</dbReference>
<evidence type="ECO:0000256" key="5">
    <source>
        <dbReference type="ARBA" id="ARBA00023242"/>
    </source>
</evidence>
<dbReference type="SUPFAM" id="SSF57701">
    <property type="entry name" value="Zn2/Cys6 DNA-binding domain"/>
    <property type="match status" value="1"/>
</dbReference>
<proteinExistence type="predicted"/>
<dbReference type="InterPro" id="IPR036864">
    <property type="entry name" value="Zn2-C6_fun-type_DNA-bd_sf"/>
</dbReference>
<dbReference type="PRINTS" id="PR00755">
    <property type="entry name" value="AFLATOXINBRP"/>
</dbReference>
<dbReference type="PROSITE" id="PS50048">
    <property type="entry name" value="ZN2_CY6_FUNGAL_2"/>
    <property type="match status" value="1"/>
</dbReference>
<dbReference type="PROSITE" id="PS00463">
    <property type="entry name" value="ZN2_CY6_FUNGAL_1"/>
    <property type="match status" value="1"/>
</dbReference>
<dbReference type="Pfam" id="PF00172">
    <property type="entry name" value="Zn_clus"/>
    <property type="match status" value="1"/>
</dbReference>
<dbReference type="OrthoDB" id="2740448at2759"/>
<protein>
    <recommendedName>
        <fullName evidence="7">Zn(2)-C6 fungal-type domain-containing protein</fullName>
    </recommendedName>
</protein>
<evidence type="ECO:0000256" key="2">
    <source>
        <dbReference type="ARBA" id="ARBA00023015"/>
    </source>
</evidence>
<dbReference type="GO" id="GO:0045122">
    <property type="term" value="P:aflatoxin biosynthetic process"/>
    <property type="evidence" value="ECO:0007669"/>
    <property type="project" value="InterPro"/>
</dbReference>
<dbReference type="InterPro" id="IPR001138">
    <property type="entry name" value="Zn2Cys6_DnaBD"/>
</dbReference>
<dbReference type="Pfam" id="PF08493">
    <property type="entry name" value="AflR"/>
    <property type="match status" value="1"/>
</dbReference>
<feature type="region of interest" description="Disordered" evidence="6">
    <location>
        <begin position="65"/>
        <end position="98"/>
    </location>
</feature>
<name>V9D2J5_9EURO</name>
<dbReference type="CDD" id="cd00067">
    <property type="entry name" value="GAL4"/>
    <property type="match status" value="1"/>
</dbReference>
<evidence type="ECO:0000256" key="4">
    <source>
        <dbReference type="ARBA" id="ARBA00023163"/>
    </source>
</evidence>
<dbReference type="PANTHER" id="PTHR31069">
    <property type="entry name" value="OLEATE-ACTIVATED TRANSCRIPTION FACTOR 1-RELATED"/>
    <property type="match status" value="1"/>
</dbReference>